<name>A0A1C4BEE5_9GAMM</name>
<evidence type="ECO:0000256" key="5">
    <source>
        <dbReference type="ARBA" id="ARBA00023136"/>
    </source>
</evidence>
<evidence type="ECO:0000313" key="8">
    <source>
        <dbReference type="Proteomes" id="UP000199698"/>
    </source>
</evidence>
<keyword evidence="8" id="KW-1185">Reference proteome</keyword>
<keyword evidence="4 6" id="KW-1133">Transmembrane helix</keyword>
<dbReference type="GO" id="GO:0022857">
    <property type="term" value="F:transmembrane transporter activity"/>
    <property type="evidence" value="ECO:0007669"/>
    <property type="project" value="InterPro"/>
</dbReference>
<feature type="transmembrane region" description="Helical" evidence="6">
    <location>
        <begin position="267"/>
        <end position="284"/>
    </location>
</feature>
<dbReference type="Proteomes" id="UP000199698">
    <property type="component" value="Unassembled WGS sequence"/>
</dbReference>
<dbReference type="RefSeq" id="WP_091122944.1">
    <property type="nucleotide sequence ID" value="NZ_FMBA01000019.1"/>
</dbReference>
<dbReference type="SUPFAM" id="SSF103473">
    <property type="entry name" value="MFS general substrate transporter"/>
    <property type="match status" value="1"/>
</dbReference>
<evidence type="ECO:0000256" key="1">
    <source>
        <dbReference type="ARBA" id="ARBA00004141"/>
    </source>
</evidence>
<dbReference type="EMBL" id="FMBA01000019">
    <property type="protein sequence ID" value="SCC05112.1"/>
    <property type="molecule type" value="Genomic_DNA"/>
</dbReference>
<dbReference type="Gene3D" id="1.20.1250.20">
    <property type="entry name" value="MFS general substrate transporter like domains"/>
    <property type="match status" value="1"/>
</dbReference>
<protein>
    <submittedName>
        <fullName evidence="7">MFS transporter, PAT family, beta-lactamase induction signal transducer AmpG</fullName>
    </submittedName>
</protein>
<dbReference type="STRING" id="1798183.GA0061080_101941"/>
<dbReference type="InterPro" id="IPR011701">
    <property type="entry name" value="MFS"/>
</dbReference>
<dbReference type="GO" id="GO:0016020">
    <property type="term" value="C:membrane"/>
    <property type="evidence" value="ECO:0007669"/>
    <property type="project" value="UniProtKB-SubCell"/>
</dbReference>
<feature type="transmembrane region" description="Helical" evidence="6">
    <location>
        <begin position="82"/>
        <end position="101"/>
    </location>
</feature>
<dbReference type="CDD" id="cd17486">
    <property type="entry name" value="MFS_AmpG_like"/>
    <property type="match status" value="1"/>
</dbReference>
<feature type="transmembrane region" description="Helical" evidence="6">
    <location>
        <begin position="387"/>
        <end position="407"/>
    </location>
</feature>
<keyword evidence="2" id="KW-0813">Transport</keyword>
<feature type="transmembrane region" description="Helical" evidence="6">
    <location>
        <begin position="355"/>
        <end position="375"/>
    </location>
</feature>
<evidence type="ECO:0000256" key="2">
    <source>
        <dbReference type="ARBA" id="ARBA00022448"/>
    </source>
</evidence>
<comment type="subcellular location">
    <subcellularLocation>
        <location evidence="1">Membrane</location>
        <topology evidence="1">Multi-pass membrane protein</topology>
    </subcellularLocation>
</comment>
<dbReference type="InterPro" id="IPR036259">
    <property type="entry name" value="MFS_trans_sf"/>
</dbReference>
<keyword evidence="5 6" id="KW-0472">Membrane</keyword>
<feature type="transmembrane region" description="Helical" evidence="6">
    <location>
        <begin position="175"/>
        <end position="193"/>
    </location>
</feature>
<accession>A0A1C4BEE5</accession>
<evidence type="ECO:0000256" key="6">
    <source>
        <dbReference type="SAM" id="Phobius"/>
    </source>
</evidence>
<gene>
    <name evidence="7" type="ORF">GA0061080_101941</name>
</gene>
<feature type="transmembrane region" description="Helical" evidence="6">
    <location>
        <begin position="226"/>
        <end position="247"/>
    </location>
</feature>
<feature type="transmembrane region" description="Helical" evidence="6">
    <location>
        <begin position="291"/>
        <end position="311"/>
    </location>
</feature>
<evidence type="ECO:0000256" key="4">
    <source>
        <dbReference type="ARBA" id="ARBA00022989"/>
    </source>
</evidence>
<reference evidence="8" key="1">
    <citation type="submission" date="2016-08" db="EMBL/GenBank/DDBJ databases">
        <authorList>
            <person name="Varghese N."/>
            <person name="Submissions Spin"/>
        </authorList>
    </citation>
    <scope>NUCLEOTIDE SEQUENCE [LARGE SCALE GENOMIC DNA]</scope>
    <source>
        <strain evidence="8">R-53144</strain>
    </source>
</reference>
<sequence length="416" mass="46618">MNKKITHVFFNRKMLLCIYTGFCSGLPLFFIIQLIPVWLKGGNIDIDTIGLFTLIQIPYLCKFLWSPLLDKLSPFSLGYRKGWLFLTQLGLLIIMPMYGFLTPQDNIKIVVALSLLTAFISATQDIAIDSYRREILSDNELGSGNSIHINMYRIAGFVPGGLSLVLADYLSWMEVFVFTAAFFIPILLITIRLKEPSHISVIHSDKSILKQSINEFIHRQSLRNTLFIIAFISFYKLGDSLATSLTSPFYLDMNFEKRHIGTVAKNAVVWPSLLGAFLSGFIISKYGLNRSLWISGFVQMFSILGFAFLSYQGPFLTITYTQLITLAAVISFESIGVGMGTAALVIFISKKTSPLFTTTQFALLTSFSAIPRTLINSTSGVLTSHLGWTNFFWLCFILAFPGMLLLLKVAPWNSQS</sequence>
<feature type="transmembrane region" description="Helical" evidence="6">
    <location>
        <begin position="323"/>
        <end position="348"/>
    </location>
</feature>
<dbReference type="NCBIfam" id="TIGR00901">
    <property type="entry name" value="2A0125"/>
    <property type="match status" value="1"/>
</dbReference>
<dbReference type="InterPro" id="IPR004752">
    <property type="entry name" value="AmpG_permease/AT-1"/>
</dbReference>
<evidence type="ECO:0000313" key="7">
    <source>
        <dbReference type="EMBL" id="SCC05112.1"/>
    </source>
</evidence>
<dbReference type="Pfam" id="PF07690">
    <property type="entry name" value="MFS_1"/>
    <property type="match status" value="1"/>
</dbReference>
<dbReference type="PANTHER" id="PTHR12778:SF10">
    <property type="entry name" value="MAJOR FACILITATOR SUPERFAMILY DOMAIN-CONTAINING PROTEIN 3"/>
    <property type="match status" value="1"/>
</dbReference>
<feature type="transmembrane region" description="Helical" evidence="6">
    <location>
        <begin position="16"/>
        <end position="39"/>
    </location>
</feature>
<keyword evidence="3 6" id="KW-0812">Transmembrane</keyword>
<evidence type="ECO:0000256" key="3">
    <source>
        <dbReference type="ARBA" id="ARBA00022692"/>
    </source>
</evidence>
<proteinExistence type="predicted"/>
<dbReference type="OrthoDB" id="9787815at2"/>
<dbReference type="PANTHER" id="PTHR12778">
    <property type="entry name" value="SOLUTE CARRIER FAMILY 33 ACETYL-COA TRANSPORTER -RELATED"/>
    <property type="match status" value="1"/>
</dbReference>
<feature type="transmembrane region" description="Helical" evidence="6">
    <location>
        <begin position="107"/>
        <end position="128"/>
    </location>
</feature>
<organism evidence="7 8">
    <name type="scientific">Gilliamella intestini</name>
    <dbReference type="NCBI Taxonomy" id="1798183"/>
    <lineage>
        <taxon>Bacteria</taxon>
        <taxon>Pseudomonadati</taxon>
        <taxon>Pseudomonadota</taxon>
        <taxon>Gammaproteobacteria</taxon>
        <taxon>Orbales</taxon>
        <taxon>Orbaceae</taxon>
        <taxon>Gilliamella</taxon>
    </lineage>
</organism>
<dbReference type="AlphaFoldDB" id="A0A1C4BEE5"/>